<feature type="transmembrane region" description="Helical" evidence="1">
    <location>
        <begin position="460"/>
        <end position="482"/>
    </location>
</feature>
<evidence type="ECO:0000256" key="2">
    <source>
        <dbReference type="SAM" id="SignalP"/>
    </source>
</evidence>
<feature type="transmembrane region" description="Helical" evidence="1">
    <location>
        <begin position="680"/>
        <end position="701"/>
    </location>
</feature>
<evidence type="ECO:0000313" key="4">
    <source>
        <dbReference type="EMBL" id="GBM80809.1"/>
    </source>
</evidence>
<feature type="domain" description="Nose resistant-to-fluoxetine protein N-terminal" evidence="3">
    <location>
        <begin position="89"/>
        <end position="222"/>
    </location>
</feature>
<keyword evidence="5" id="KW-1185">Reference proteome</keyword>
<feature type="transmembrane region" description="Helical" evidence="1">
    <location>
        <begin position="356"/>
        <end position="380"/>
    </location>
</feature>
<sequence length="721" mass="81833">MNITFCKLIIAITFNIFITSVFCQNVEKIDSHHDYNIAKSLKNSLEHIEGSKYLKLLSARDRKFIDEVEYFFPRSINTILPDLLAEDASDKCLLDLQYVFESLQSSESWALKMVDSFGKPSSGILLGNVRWLGEYNECRGVYAPPKENTGVGDFHGKYCTLQVLLQLGNMSLPLSTAVCLPDSCSLNGTTFGSIIKNFSSILKRYVSLPAFDERIDSVFNNATLTCKATSRRLTAGAIAVILLLSIIALLAVIGSLMTAYEYFMAADVPKDSLCGKNLTALLEKCKPFFNCFCLFTNGEKILNTSSAEGQLPCLHGIRFFSMCWVILCHTYLATFSSNLRNPLEAQEMVDHWTFQIILNGFFSVDTFFLLSGFLVAYLFFKQADKLDGKFPWLLFYVHRYIRLTPVYLVVMLLVTFIKPFLGSGPLWPDSDIDENCKANWWWNLLYINNFVSSDKQCTGWAWYLALDMQFHVITPLFLITLWKWPKIGYSVAGLFLGIQFITNFAITFHYNLISGLAKAVDQGGSFDVIMNRMTDYFDLIYHKPYNRIGPYLVGLVLAYYLCTRKDKPIKLNPLALSAGWLVALITLFTCQFVLYHENFSRVGTSFYNALTHVGFASGVAWIIFVCVIGQGGAVNSILSWHLWLPFSRLSYCAYLFHPIIHQTYFMSTRALIEFSHTNVVLFFLGLLLIAYTTALLATLLLESPVIRLEKFFRNKSAPKEM</sequence>
<dbReference type="PANTHER" id="PTHR11161:SF0">
    <property type="entry name" value="O-ACYLTRANSFERASE LIKE PROTEIN"/>
    <property type="match status" value="1"/>
</dbReference>
<feature type="chain" id="PRO_5021215033" evidence="2">
    <location>
        <begin position="24"/>
        <end position="721"/>
    </location>
</feature>
<dbReference type="GO" id="GO:0016747">
    <property type="term" value="F:acyltransferase activity, transferring groups other than amino-acyl groups"/>
    <property type="evidence" value="ECO:0007669"/>
    <property type="project" value="InterPro"/>
</dbReference>
<organism evidence="4 5">
    <name type="scientific">Araneus ventricosus</name>
    <name type="common">Orbweaver spider</name>
    <name type="synonym">Epeira ventricosa</name>
    <dbReference type="NCBI Taxonomy" id="182803"/>
    <lineage>
        <taxon>Eukaryota</taxon>
        <taxon>Metazoa</taxon>
        <taxon>Ecdysozoa</taxon>
        <taxon>Arthropoda</taxon>
        <taxon>Chelicerata</taxon>
        <taxon>Arachnida</taxon>
        <taxon>Araneae</taxon>
        <taxon>Araneomorphae</taxon>
        <taxon>Entelegynae</taxon>
        <taxon>Araneoidea</taxon>
        <taxon>Araneidae</taxon>
        <taxon>Araneus</taxon>
    </lineage>
</organism>
<feature type="transmembrane region" description="Helical" evidence="1">
    <location>
        <begin position="545"/>
        <end position="562"/>
    </location>
</feature>
<dbReference type="Proteomes" id="UP000499080">
    <property type="component" value="Unassembled WGS sequence"/>
</dbReference>
<keyword evidence="1" id="KW-0812">Transmembrane</keyword>
<evidence type="ECO:0000313" key="5">
    <source>
        <dbReference type="Proteomes" id="UP000499080"/>
    </source>
</evidence>
<dbReference type="InterPro" id="IPR006621">
    <property type="entry name" value="Nose-resist-to-fluoxetine_N"/>
</dbReference>
<feature type="transmembrane region" description="Helical" evidence="1">
    <location>
        <begin position="606"/>
        <end position="628"/>
    </location>
</feature>
<gene>
    <name evidence="4" type="primary">nrf-6_38</name>
    <name evidence="4" type="ORF">AVEN_144536_1</name>
</gene>
<keyword evidence="1" id="KW-1133">Transmembrane helix</keyword>
<evidence type="ECO:0000256" key="1">
    <source>
        <dbReference type="SAM" id="Phobius"/>
    </source>
</evidence>
<reference evidence="4 5" key="1">
    <citation type="journal article" date="2019" name="Sci. Rep.">
        <title>Orb-weaving spider Araneus ventricosus genome elucidates the spidroin gene catalogue.</title>
        <authorList>
            <person name="Kono N."/>
            <person name="Nakamura H."/>
            <person name="Ohtoshi R."/>
            <person name="Moran D.A.P."/>
            <person name="Shinohara A."/>
            <person name="Yoshida Y."/>
            <person name="Fujiwara M."/>
            <person name="Mori M."/>
            <person name="Tomita M."/>
            <person name="Arakawa K."/>
        </authorList>
    </citation>
    <scope>NUCLEOTIDE SEQUENCE [LARGE SCALE GENOMIC DNA]</scope>
</reference>
<feature type="transmembrane region" description="Helical" evidence="1">
    <location>
        <begin position="400"/>
        <end position="421"/>
    </location>
</feature>
<feature type="transmembrane region" description="Helical" evidence="1">
    <location>
        <begin position="640"/>
        <end position="660"/>
    </location>
</feature>
<dbReference type="EMBL" id="BGPR01002905">
    <property type="protein sequence ID" value="GBM80809.1"/>
    <property type="molecule type" value="Genomic_DNA"/>
</dbReference>
<dbReference type="InterPro" id="IPR002656">
    <property type="entry name" value="Acyl_transf_3_dom"/>
</dbReference>
<feature type="transmembrane region" description="Helical" evidence="1">
    <location>
        <begin position="489"/>
        <end position="510"/>
    </location>
</feature>
<name>A0A4Y2IU81_ARAVE</name>
<feature type="transmembrane region" description="Helical" evidence="1">
    <location>
        <begin position="233"/>
        <end position="260"/>
    </location>
</feature>
<dbReference type="SMART" id="SM00703">
    <property type="entry name" value="NRF"/>
    <property type="match status" value="1"/>
</dbReference>
<dbReference type="Pfam" id="PF01757">
    <property type="entry name" value="Acyl_transf_3"/>
    <property type="match status" value="1"/>
</dbReference>
<comment type="caution">
    <text evidence="4">The sequence shown here is derived from an EMBL/GenBank/DDBJ whole genome shotgun (WGS) entry which is preliminary data.</text>
</comment>
<keyword evidence="1" id="KW-0472">Membrane</keyword>
<evidence type="ECO:0000259" key="3">
    <source>
        <dbReference type="SMART" id="SM00703"/>
    </source>
</evidence>
<proteinExistence type="predicted"/>
<feature type="signal peptide" evidence="2">
    <location>
        <begin position="1"/>
        <end position="23"/>
    </location>
</feature>
<feature type="transmembrane region" description="Helical" evidence="1">
    <location>
        <begin position="574"/>
        <end position="594"/>
    </location>
</feature>
<dbReference type="Pfam" id="PF20146">
    <property type="entry name" value="NRF"/>
    <property type="match status" value="1"/>
</dbReference>
<dbReference type="InterPro" id="IPR052728">
    <property type="entry name" value="O2_lipid_transport_reg"/>
</dbReference>
<dbReference type="AlphaFoldDB" id="A0A4Y2IU81"/>
<keyword evidence="2" id="KW-0732">Signal</keyword>
<protein>
    <submittedName>
        <fullName evidence="4">Nose resistant to fluoxetine protein 6</fullName>
    </submittedName>
</protein>
<dbReference type="OrthoDB" id="118951at2759"/>
<dbReference type="PANTHER" id="PTHR11161">
    <property type="entry name" value="O-ACYLTRANSFERASE"/>
    <property type="match status" value="1"/>
</dbReference>
<accession>A0A4Y2IU81</accession>